<gene>
    <name evidence="1" type="ORF">AB6A40_003824</name>
</gene>
<organism evidence="1 2">
    <name type="scientific">Gnathostoma spinigerum</name>
    <dbReference type="NCBI Taxonomy" id="75299"/>
    <lineage>
        <taxon>Eukaryota</taxon>
        <taxon>Metazoa</taxon>
        <taxon>Ecdysozoa</taxon>
        <taxon>Nematoda</taxon>
        <taxon>Chromadorea</taxon>
        <taxon>Rhabditida</taxon>
        <taxon>Spirurina</taxon>
        <taxon>Gnathostomatomorpha</taxon>
        <taxon>Gnathostomatoidea</taxon>
        <taxon>Gnathostomatidae</taxon>
        <taxon>Gnathostoma</taxon>
    </lineage>
</organism>
<name>A0ABD6ELG6_9BILA</name>
<accession>A0ABD6ELG6</accession>
<dbReference type="Proteomes" id="UP001608902">
    <property type="component" value="Unassembled WGS sequence"/>
</dbReference>
<evidence type="ECO:0000313" key="2">
    <source>
        <dbReference type="Proteomes" id="UP001608902"/>
    </source>
</evidence>
<sequence>MVDLLSRPSEDVLHEFVTQNWELRDLKTQTQRRKLRRDTDWMRNEADATAAAYSTAQHVVELCEVALFLLKSKMDENSDVNGTMSISSNNFTVYRSKFQSDFLANLTKRIRFVLVRLNSVMYDSKKISRVIFLRDLLVRTIRHFISPYYMIRE</sequence>
<evidence type="ECO:0000313" key="1">
    <source>
        <dbReference type="EMBL" id="MFH4977115.1"/>
    </source>
</evidence>
<comment type="caution">
    <text evidence="1">The sequence shown here is derived from an EMBL/GenBank/DDBJ whole genome shotgun (WGS) entry which is preliminary data.</text>
</comment>
<keyword evidence="2" id="KW-1185">Reference proteome</keyword>
<dbReference type="EMBL" id="JBGFUD010002070">
    <property type="protein sequence ID" value="MFH4977115.1"/>
    <property type="molecule type" value="Genomic_DNA"/>
</dbReference>
<proteinExistence type="predicted"/>
<reference evidence="1 2" key="1">
    <citation type="submission" date="2024-08" db="EMBL/GenBank/DDBJ databases">
        <title>Gnathostoma spinigerum genome.</title>
        <authorList>
            <person name="Gonzalez-Bertolin B."/>
            <person name="Monzon S."/>
            <person name="Zaballos A."/>
            <person name="Jimenez P."/>
            <person name="Dekumyoy P."/>
            <person name="Varona S."/>
            <person name="Cuesta I."/>
            <person name="Sumanam S."/>
            <person name="Adisakwattana P."/>
            <person name="Gasser R.B."/>
            <person name="Hernandez-Gonzalez A."/>
            <person name="Young N.D."/>
            <person name="Perteguer M.J."/>
        </authorList>
    </citation>
    <scope>NUCLEOTIDE SEQUENCE [LARGE SCALE GENOMIC DNA]</scope>
    <source>
        <strain evidence="1">AL3</strain>
        <tissue evidence="1">Liver</tissue>
    </source>
</reference>
<dbReference type="AlphaFoldDB" id="A0ABD6ELG6"/>
<protein>
    <submittedName>
        <fullName evidence="1">Uncharacterized protein</fullName>
    </submittedName>
</protein>